<dbReference type="Proteomes" id="UP000234329">
    <property type="component" value="Unassembled WGS sequence"/>
</dbReference>
<comment type="caution">
    <text evidence="2">The sequence shown here is derived from an EMBL/GenBank/DDBJ whole genome shotgun (WGS) entry which is preliminary data.</text>
</comment>
<dbReference type="InterPro" id="IPR041698">
    <property type="entry name" value="Methyltransf_25"/>
</dbReference>
<dbReference type="EMBL" id="MXAV01000020">
    <property type="protein sequence ID" value="PKY11246.1"/>
    <property type="molecule type" value="Genomic_DNA"/>
</dbReference>
<dbReference type="RefSeq" id="WP_101537370.1">
    <property type="nucleotide sequence ID" value="NZ_MXAV01000020.1"/>
</dbReference>
<proteinExistence type="predicted"/>
<accession>A0A2I1DMY6</accession>
<dbReference type="InParanoid" id="A0A2I1DMY6"/>
<dbReference type="Pfam" id="PF13649">
    <property type="entry name" value="Methyltransf_25"/>
    <property type="match status" value="1"/>
</dbReference>
<protein>
    <recommendedName>
        <fullName evidence="1">Methyltransferase domain-containing protein</fullName>
    </recommendedName>
</protein>
<dbReference type="CDD" id="cd02440">
    <property type="entry name" value="AdoMet_MTases"/>
    <property type="match status" value="1"/>
</dbReference>
<dbReference type="AlphaFoldDB" id="A0A2I1DMY6"/>
<dbReference type="OrthoDB" id="9791837at2"/>
<evidence type="ECO:0000313" key="2">
    <source>
        <dbReference type="EMBL" id="PKY11246.1"/>
    </source>
</evidence>
<keyword evidence="3" id="KW-1185">Reference proteome</keyword>
<organism evidence="2 3">
    <name type="scientific">Acidithiobacillus marinus</name>
    <dbReference type="NCBI Taxonomy" id="187490"/>
    <lineage>
        <taxon>Bacteria</taxon>
        <taxon>Pseudomonadati</taxon>
        <taxon>Pseudomonadota</taxon>
        <taxon>Acidithiobacillia</taxon>
        <taxon>Acidithiobacillales</taxon>
        <taxon>Acidithiobacillaceae</taxon>
        <taxon>Acidithiobacillus</taxon>
    </lineage>
</organism>
<evidence type="ECO:0000313" key="3">
    <source>
        <dbReference type="Proteomes" id="UP000234329"/>
    </source>
</evidence>
<sequence>MSKSQPYPKFSYDAHARTCAPDDFLGQVCRTVCGKPVSEDQIRMIREAIHNGLQLRPDDVLLDLACGNGSLSRELFRVCRSYLGVDISEYMISMAKWSFERQPTHVFAVQHGVEYVHQEGHPERFTRALCYAGFQYFSDPDAIDLLATLHKRFSHLERMFIGNLPDKECVTNFYIDRTPSEDELTDPSTAIGIWRTREAFAQLAEASGWQVAFTVMPPSFYAAHYRYDVVLTRKC</sequence>
<feature type="domain" description="Methyltransferase" evidence="1">
    <location>
        <begin position="62"/>
        <end position="151"/>
    </location>
</feature>
<evidence type="ECO:0000259" key="1">
    <source>
        <dbReference type="Pfam" id="PF13649"/>
    </source>
</evidence>
<name>A0A2I1DMY6_9PROT</name>
<dbReference type="SUPFAM" id="SSF53335">
    <property type="entry name" value="S-adenosyl-L-methionine-dependent methyltransferases"/>
    <property type="match status" value="1"/>
</dbReference>
<reference evidence="2 3" key="1">
    <citation type="submission" date="2017-03" db="EMBL/GenBank/DDBJ databases">
        <title>Draft genime sequence of the acidophilic sulfur-oxidizing bacterium Acidithiobacillus sp. SH, isolated from seawater.</title>
        <authorList>
            <person name="Sharmin S."/>
            <person name="Tokuhisa M."/>
            <person name="Kanao T."/>
            <person name="Kamimura K."/>
        </authorList>
    </citation>
    <scope>NUCLEOTIDE SEQUENCE [LARGE SCALE GENOMIC DNA]</scope>
    <source>
        <strain evidence="2 3">SH</strain>
    </source>
</reference>
<dbReference type="Gene3D" id="3.40.50.150">
    <property type="entry name" value="Vaccinia Virus protein VP39"/>
    <property type="match status" value="1"/>
</dbReference>
<gene>
    <name evidence="2" type="ORF">B1757_05505</name>
</gene>
<dbReference type="InterPro" id="IPR029063">
    <property type="entry name" value="SAM-dependent_MTases_sf"/>
</dbReference>